<dbReference type="EMBL" id="BARS01008919">
    <property type="protein sequence ID" value="GAF67988.1"/>
    <property type="molecule type" value="Genomic_DNA"/>
</dbReference>
<organism evidence="1">
    <name type="scientific">marine sediment metagenome</name>
    <dbReference type="NCBI Taxonomy" id="412755"/>
    <lineage>
        <taxon>unclassified sequences</taxon>
        <taxon>metagenomes</taxon>
        <taxon>ecological metagenomes</taxon>
    </lineage>
</organism>
<reference evidence="1" key="1">
    <citation type="journal article" date="2014" name="Front. Microbiol.">
        <title>High frequency of phylogenetically diverse reductive dehalogenase-homologous genes in deep subseafloor sedimentary metagenomes.</title>
        <authorList>
            <person name="Kawai M."/>
            <person name="Futagami T."/>
            <person name="Toyoda A."/>
            <person name="Takaki Y."/>
            <person name="Nishi S."/>
            <person name="Hori S."/>
            <person name="Arai W."/>
            <person name="Tsubouchi T."/>
            <person name="Morono Y."/>
            <person name="Uchiyama I."/>
            <person name="Ito T."/>
            <person name="Fujiyama A."/>
            <person name="Inagaki F."/>
            <person name="Takami H."/>
        </authorList>
    </citation>
    <scope>NUCLEOTIDE SEQUENCE</scope>
    <source>
        <strain evidence="1">Expedition CK06-06</strain>
    </source>
</reference>
<dbReference type="PANTHER" id="PTHR11909">
    <property type="entry name" value="CASEIN KINASE-RELATED"/>
    <property type="match status" value="1"/>
</dbReference>
<feature type="non-terminal residue" evidence="1">
    <location>
        <position position="1"/>
    </location>
</feature>
<dbReference type="SUPFAM" id="SSF56112">
    <property type="entry name" value="Protein kinase-like (PK-like)"/>
    <property type="match status" value="1"/>
</dbReference>
<protein>
    <submittedName>
        <fullName evidence="1">Uncharacterized protein</fullName>
    </submittedName>
</protein>
<dbReference type="InterPro" id="IPR011009">
    <property type="entry name" value="Kinase-like_dom_sf"/>
</dbReference>
<accession>X0RGW8</accession>
<dbReference type="AlphaFoldDB" id="X0RGW8"/>
<name>X0RGW8_9ZZZZ</name>
<gene>
    <name evidence="1" type="ORF">S01H1_16891</name>
</gene>
<dbReference type="Gene3D" id="1.10.510.10">
    <property type="entry name" value="Transferase(Phosphotransferase) domain 1"/>
    <property type="match status" value="1"/>
</dbReference>
<proteinExistence type="predicted"/>
<comment type="caution">
    <text evidence="1">The sequence shown here is derived from an EMBL/GenBank/DDBJ whole genome shotgun (WGS) entry which is preliminary data.</text>
</comment>
<dbReference type="InterPro" id="IPR050235">
    <property type="entry name" value="CK1_Ser-Thr_kinase"/>
</dbReference>
<evidence type="ECO:0000313" key="1">
    <source>
        <dbReference type="EMBL" id="GAF67988.1"/>
    </source>
</evidence>
<sequence length="103" mass="12303">CSNHVHEGKDFSPRDDLISLAFVLVYCFTKELPWCGLKNCKEVYEKKQQFRENFWNREIPHDLKIYINYCFHLGINEKPNYKMLRELFLEEGTTVDNQIVIGT</sequence>